<name>A0A1W1DLR9_9ZZZZ</name>
<evidence type="ECO:0008006" key="2">
    <source>
        <dbReference type="Google" id="ProtNLM"/>
    </source>
</evidence>
<dbReference type="EMBL" id="FPHV01000176">
    <property type="protein sequence ID" value="SFV82313.1"/>
    <property type="molecule type" value="Genomic_DNA"/>
</dbReference>
<protein>
    <recommendedName>
        <fullName evidence="2">IrrE N-terminal-like domain-containing protein</fullName>
    </recommendedName>
</protein>
<sequence>MIYIEGGTKSQQQLAKDLYYFCSQALSIKKPVDIDLRIQDVDHAEAWTDHEGEGKFYIDIEKDLTTSQFITAFCHEMIHVIQHLRDKSISEKEAYKLEVGLAEQFKSLNKS</sequence>
<gene>
    <name evidence="1" type="ORF">MNB_SUP05-6-938</name>
</gene>
<evidence type="ECO:0000313" key="1">
    <source>
        <dbReference type="EMBL" id="SFV82313.1"/>
    </source>
</evidence>
<organism evidence="1">
    <name type="scientific">hydrothermal vent metagenome</name>
    <dbReference type="NCBI Taxonomy" id="652676"/>
    <lineage>
        <taxon>unclassified sequences</taxon>
        <taxon>metagenomes</taxon>
        <taxon>ecological metagenomes</taxon>
    </lineage>
</organism>
<dbReference type="AlphaFoldDB" id="A0A1W1DLR9"/>
<proteinExistence type="predicted"/>
<accession>A0A1W1DLR9</accession>
<reference evidence="1" key="1">
    <citation type="submission" date="2016-10" db="EMBL/GenBank/DDBJ databases">
        <authorList>
            <person name="de Groot N.N."/>
        </authorList>
    </citation>
    <scope>NUCLEOTIDE SEQUENCE</scope>
</reference>